<dbReference type="Ensembl" id="ENSPTXT00000016301.1">
    <property type="protein sequence ID" value="ENSPTXP00000015820.1"/>
    <property type="gene ID" value="ENSPTXG00000010909.1"/>
</dbReference>
<name>A0A670YVJ2_PSETE</name>
<keyword evidence="2" id="KW-1064">Adaptive immunity</keyword>
<evidence type="ECO:0000256" key="1">
    <source>
        <dbReference type="ARBA" id="ARBA00022859"/>
    </source>
</evidence>
<accession>A0A670YVJ2</accession>
<dbReference type="FunFam" id="2.60.40.10:FF:002426">
    <property type="entry name" value="Immunoglobulin heavy variable V15-2"/>
    <property type="match status" value="1"/>
</dbReference>
<dbReference type="GeneTree" id="ENSGT01030000234536"/>
<dbReference type="GO" id="GO:0019814">
    <property type="term" value="C:immunoglobulin complex"/>
    <property type="evidence" value="ECO:0007669"/>
    <property type="project" value="UniProtKB-KW"/>
</dbReference>
<reference evidence="5" key="2">
    <citation type="submission" date="2025-09" db="UniProtKB">
        <authorList>
            <consortium name="Ensembl"/>
        </authorList>
    </citation>
    <scope>IDENTIFICATION</scope>
</reference>
<evidence type="ECO:0000313" key="5">
    <source>
        <dbReference type="Ensembl" id="ENSPTXP00000015820.1"/>
    </source>
</evidence>
<dbReference type="InterPro" id="IPR036179">
    <property type="entry name" value="Ig-like_dom_sf"/>
</dbReference>
<dbReference type="SUPFAM" id="SSF48726">
    <property type="entry name" value="Immunoglobulin"/>
    <property type="match status" value="1"/>
</dbReference>
<evidence type="ECO:0000256" key="2">
    <source>
        <dbReference type="ARBA" id="ARBA00023130"/>
    </source>
</evidence>
<keyword evidence="3" id="KW-1280">Immunoglobulin</keyword>
<evidence type="ECO:0000313" key="6">
    <source>
        <dbReference type="Proteomes" id="UP000472273"/>
    </source>
</evidence>
<proteinExistence type="predicted"/>
<dbReference type="InterPro" id="IPR013106">
    <property type="entry name" value="Ig_V-set"/>
</dbReference>
<evidence type="ECO:0000259" key="4">
    <source>
        <dbReference type="PROSITE" id="PS50835"/>
    </source>
</evidence>
<reference evidence="5" key="1">
    <citation type="submission" date="2025-08" db="UniProtKB">
        <authorList>
            <consortium name="Ensembl"/>
        </authorList>
    </citation>
    <scope>IDENTIFICATION</scope>
</reference>
<dbReference type="SMART" id="SM00406">
    <property type="entry name" value="IGv"/>
    <property type="match status" value="1"/>
</dbReference>
<dbReference type="Gene3D" id="2.60.40.10">
    <property type="entry name" value="Immunoglobulins"/>
    <property type="match status" value="1"/>
</dbReference>
<dbReference type="InterPro" id="IPR007110">
    <property type="entry name" value="Ig-like_dom"/>
</dbReference>
<dbReference type="PROSITE" id="PS50835">
    <property type="entry name" value="IG_LIKE"/>
    <property type="match status" value="1"/>
</dbReference>
<organism evidence="5 6">
    <name type="scientific">Pseudonaja textilis</name>
    <name type="common">Eastern brown snake</name>
    <dbReference type="NCBI Taxonomy" id="8673"/>
    <lineage>
        <taxon>Eukaryota</taxon>
        <taxon>Metazoa</taxon>
        <taxon>Chordata</taxon>
        <taxon>Craniata</taxon>
        <taxon>Vertebrata</taxon>
        <taxon>Euteleostomi</taxon>
        <taxon>Lepidosauria</taxon>
        <taxon>Squamata</taxon>
        <taxon>Bifurcata</taxon>
        <taxon>Unidentata</taxon>
        <taxon>Episquamata</taxon>
        <taxon>Toxicofera</taxon>
        <taxon>Serpentes</taxon>
        <taxon>Colubroidea</taxon>
        <taxon>Elapidae</taxon>
        <taxon>Hydrophiinae</taxon>
        <taxon>Pseudonaja</taxon>
    </lineage>
</organism>
<dbReference type="PANTHER" id="PTHR23266">
    <property type="entry name" value="IMMUNOGLOBULIN HEAVY CHAIN"/>
    <property type="match status" value="1"/>
</dbReference>
<dbReference type="InterPro" id="IPR013783">
    <property type="entry name" value="Ig-like_fold"/>
</dbReference>
<keyword evidence="1" id="KW-0391">Immunity</keyword>
<sequence length="118" mass="12927">PDFGAAISWQLAQSRVFPDIQLIESGPGMVRPGSQLNLVCKVTGFSTATSSSYAWHWVRQPPGKHLEWLSAINVNNGGKWYATSVKSRVTISADQSRNEFSLQVSSIVAADSSVYFCF</sequence>
<keyword evidence="6" id="KW-1185">Reference proteome</keyword>
<evidence type="ECO:0000256" key="3">
    <source>
        <dbReference type="ARBA" id="ARBA00043265"/>
    </source>
</evidence>
<protein>
    <recommendedName>
        <fullName evidence="4">Ig-like domain-containing protein</fullName>
    </recommendedName>
</protein>
<dbReference type="InterPro" id="IPR050199">
    <property type="entry name" value="IgHV"/>
</dbReference>
<dbReference type="Proteomes" id="UP000472273">
    <property type="component" value="Unplaced"/>
</dbReference>
<dbReference type="AlphaFoldDB" id="A0A670YVJ2"/>
<feature type="domain" description="Ig-like" evidence="4">
    <location>
        <begin position="18"/>
        <end position="118"/>
    </location>
</feature>
<dbReference type="GO" id="GO:0002250">
    <property type="term" value="P:adaptive immune response"/>
    <property type="evidence" value="ECO:0007669"/>
    <property type="project" value="UniProtKB-KW"/>
</dbReference>
<dbReference type="GO" id="GO:0005576">
    <property type="term" value="C:extracellular region"/>
    <property type="evidence" value="ECO:0007669"/>
    <property type="project" value="UniProtKB-ARBA"/>
</dbReference>
<dbReference type="Pfam" id="PF07686">
    <property type="entry name" value="V-set"/>
    <property type="match status" value="1"/>
</dbReference>
<dbReference type="OMA" id="WIGRIWY"/>